<proteinExistence type="predicted"/>
<dbReference type="Gene3D" id="3.40.50.1820">
    <property type="entry name" value="alpha/beta hydrolase"/>
    <property type="match status" value="1"/>
</dbReference>
<feature type="non-terminal residue" evidence="1">
    <location>
        <position position="1"/>
    </location>
</feature>
<evidence type="ECO:0000313" key="1">
    <source>
        <dbReference type="EMBL" id="CAK9104919.1"/>
    </source>
</evidence>
<gene>
    <name evidence="1" type="ORF">SCF082_LOCUS48919</name>
</gene>
<organism evidence="1 2">
    <name type="scientific">Durusdinium trenchii</name>
    <dbReference type="NCBI Taxonomy" id="1381693"/>
    <lineage>
        <taxon>Eukaryota</taxon>
        <taxon>Sar</taxon>
        <taxon>Alveolata</taxon>
        <taxon>Dinophyceae</taxon>
        <taxon>Suessiales</taxon>
        <taxon>Symbiodiniaceae</taxon>
        <taxon>Durusdinium</taxon>
    </lineage>
</organism>
<accession>A0ABP0RX54</accession>
<keyword evidence="2" id="KW-1185">Reference proteome</keyword>
<evidence type="ECO:0000313" key="2">
    <source>
        <dbReference type="Proteomes" id="UP001642464"/>
    </source>
</evidence>
<dbReference type="InterPro" id="IPR029058">
    <property type="entry name" value="AB_hydrolase_fold"/>
</dbReference>
<dbReference type="SUPFAM" id="SSF53474">
    <property type="entry name" value="alpha/beta-Hydrolases"/>
    <property type="match status" value="1"/>
</dbReference>
<sequence length="225" mass="25663">AVGRLVLLSPAGVCAEPTDYREKLRRAPWRLRLVFSLWERGWSPFTLIRSLSRRRAQRLCLQIARRWCGPKEAIDPEALGEYLYHGWTTGRDSAGHMLGALLKPGAWGKRPLEERLLKLEVPRIELIYGERDWMDCRHGNRVATASVEEVALPCVAVQLVEEAGHYAHLEAIPGLSCALLLALDDELTRRGSVPELPPGYAERFRGTPEKRVPRWRSWEGYDFGR</sequence>
<reference evidence="1 2" key="1">
    <citation type="submission" date="2024-02" db="EMBL/GenBank/DDBJ databases">
        <authorList>
            <person name="Chen Y."/>
            <person name="Shah S."/>
            <person name="Dougan E. K."/>
            <person name="Thang M."/>
            <person name="Chan C."/>
        </authorList>
    </citation>
    <scope>NUCLEOTIDE SEQUENCE [LARGE SCALE GENOMIC DNA]</scope>
</reference>
<dbReference type="EMBL" id="CAXAMM010042450">
    <property type="protein sequence ID" value="CAK9104919.1"/>
    <property type="molecule type" value="Genomic_DNA"/>
</dbReference>
<name>A0ABP0RX54_9DINO</name>
<protein>
    <submittedName>
        <fullName evidence="1">1-acylglycerol-3-phosphate O-acyltransferase (Lipid droplet-binding protein CGI-58 homolog)</fullName>
    </submittedName>
</protein>
<comment type="caution">
    <text evidence="1">The sequence shown here is derived from an EMBL/GenBank/DDBJ whole genome shotgun (WGS) entry which is preliminary data.</text>
</comment>
<dbReference type="Proteomes" id="UP001642464">
    <property type="component" value="Unassembled WGS sequence"/>
</dbReference>